<dbReference type="GO" id="GO:0006457">
    <property type="term" value="P:protein folding"/>
    <property type="evidence" value="ECO:0007669"/>
    <property type="project" value="InterPro"/>
</dbReference>
<evidence type="ECO:0000256" key="3">
    <source>
        <dbReference type="ARBA" id="ARBA00023235"/>
    </source>
</evidence>
<dbReference type="KEGG" id="sli:Slin_4816"/>
<dbReference type="PROSITE" id="PS50072">
    <property type="entry name" value="CSA_PPIASE_2"/>
    <property type="match status" value="1"/>
</dbReference>
<dbReference type="InterPro" id="IPR044666">
    <property type="entry name" value="Cyclophilin_A-like"/>
</dbReference>
<dbReference type="CDD" id="cd00317">
    <property type="entry name" value="cyclophilin"/>
    <property type="match status" value="1"/>
</dbReference>
<accession>D2QQL3</accession>
<evidence type="ECO:0000313" key="7">
    <source>
        <dbReference type="Proteomes" id="UP000002028"/>
    </source>
</evidence>
<dbReference type="AlphaFoldDB" id="D2QQL3"/>
<dbReference type="PANTHER" id="PTHR45625:SF4">
    <property type="entry name" value="PEPTIDYLPROLYL ISOMERASE DOMAIN AND WD REPEAT-CONTAINING PROTEIN 1"/>
    <property type="match status" value="1"/>
</dbReference>
<dbReference type="RefSeq" id="WP_012929297.1">
    <property type="nucleotide sequence ID" value="NC_013730.1"/>
</dbReference>
<evidence type="ECO:0000256" key="4">
    <source>
        <dbReference type="RuleBase" id="RU363019"/>
    </source>
</evidence>
<dbReference type="STRING" id="504472.Slin_4816"/>
<dbReference type="HOGENOM" id="CLU_012062_16_0_10"/>
<evidence type="ECO:0000256" key="2">
    <source>
        <dbReference type="ARBA" id="ARBA00023110"/>
    </source>
</evidence>
<comment type="catalytic activity">
    <reaction evidence="4">
        <text>[protein]-peptidylproline (omega=180) = [protein]-peptidylproline (omega=0)</text>
        <dbReference type="Rhea" id="RHEA:16237"/>
        <dbReference type="Rhea" id="RHEA-COMP:10747"/>
        <dbReference type="Rhea" id="RHEA-COMP:10748"/>
        <dbReference type="ChEBI" id="CHEBI:83833"/>
        <dbReference type="ChEBI" id="CHEBI:83834"/>
        <dbReference type="EC" id="5.2.1.8"/>
    </reaction>
</comment>
<evidence type="ECO:0000313" key="6">
    <source>
        <dbReference type="EMBL" id="ADB40794.1"/>
    </source>
</evidence>
<keyword evidence="2 4" id="KW-0697">Rotamase</keyword>
<dbReference type="InterPro" id="IPR029000">
    <property type="entry name" value="Cyclophilin-like_dom_sf"/>
</dbReference>
<keyword evidence="3 4" id="KW-0413">Isomerase</keyword>
<name>D2QQL3_SPILD</name>
<dbReference type="Proteomes" id="UP000002028">
    <property type="component" value="Chromosome"/>
</dbReference>
<proteinExistence type="inferred from homology"/>
<dbReference type="Gene3D" id="2.40.100.10">
    <property type="entry name" value="Cyclophilin-like"/>
    <property type="match status" value="1"/>
</dbReference>
<comment type="similarity">
    <text evidence="1 4">Belongs to the cyclophilin-type PPIase family.</text>
</comment>
<evidence type="ECO:0000256" key="1">
    <source>
        <dbReference type="ARBA" id="ARBA00007365"/>
    </source>
</evidence>
<gene>
    <name evidence="6" type="ordered locus">Slin_4816</name>
</gene>
<feature type="domain" description="PPIase cyclophilin-type" evidence="5">
    <location>
        <begin position="30"/>
        <end position="218"/>
    </location>
</feature>
<dbReference type="PANTHER" id="PTHR45625">
    <property type="entry name" value="PEPTIDYL-PROLYL CIS-TRANS ISOMERASE-RELATED"/>
    <property type="match status" value="1"/>
</dbReference>
<dbReference type="GO" id="GO:0003755">
    <property type="term" value="F:peptidyl-prolyl cis-trans isomerase activity"/>
    <property type="evidence" value="ECO:0007669"/>
    <property type="project" value="UniProtKB-UniRule"/>
</dbReference>
<dbReference type="PRINTS" id="PR00153">
    <property type="entry name" value="CSAPPISMRASE"/>
</dbReference>
<dbReference type="Pfam" id="PF00160">
    <property type="entry name" value="Pro_isomerase"/>
    <property type="match status" value="1"/>
</dbReference>
<organism evidence="6 7">
    <name type="scientific">Spirosoma linguale (strain ATCC 33905 / DSM 74 / LMG 10896 / Claus 1)</name>
    <dbReference type="NCBI Taxonomy" id="504472"/>
    <lineage>
        <taxon>Bacteria</taxon>
        <taxon>Pseudomonadati</taxon>
        <taxon>Bacteroidota</taxon>
        <taxon>Cytophagia</taxon>
        <taxon>Cytophagales</taxon>
        <taxon>Cytophagaceae</taxon>
        <taxon>Spirosoma</taxon>
    </lineage>
</organism>
<protein>
    <recommendedName>
        <fullName evidence="4">Peptidyl-prolyl cis-trans isomerase</fullName>
        <shortName evidence="4">PPIase</shortName>
        <ecNumber evidence="4">5.2.1.8</ecNumber>
    </recommendedName>
</protein>
<dbReference type="PROSITE" id="PS00170">
    <property type="entry name" value="CSA_PPIASE_1"/>
    <property type="match status" value="1"/>
</dbReference>
<dbReference type="SUPFAM" id="SSF50891">
    <property type="entry name" value="Cyclophilin-like"/>
    <property type="match status" value="1"/>
</dbReference>
<comment type="function">
    <text evidence="4">PPIases accelerate the folding of proteins. It catalyzes the cis-trans isomerization of proline imidic peptide bonds in oligopeptides.</text>
</comment>
<dbReference type="InterPro" id="IPR002130">
    <property type="entry name" value="Cyclophilin-type_PPIase_dom"/>
</dbReference>
<evidence type="ECO:0000259" key="5">
    <source>
        <dbReference type="PROSITE" id="PS50072"/>
    </source>
</evidence>
<dbReference type="EC" id="5.2.1.8" evidence="4"/>
<dbReference type="eggNOG" id="COG0652">
    <property type="taxonomic scope" value="Bacteria"/>
</dbReference>
<dbReference type="EMBL" id="CP001769">
    <property type="protein sequence ID" value="ADB40794.1"/>
    <property type="molecule type" value="Genomic_DNA"/>
</dbReference>
<sequence>MPKFLLLLFLIPSLVIGQNRKKKDYLVSLNTQYGTMRLVLYDQTPKHKENFIKLVDQKFYDSLLFHRVIPMFMIQGGDPNSRKAQADQPLGNGSNGYKVPAEFVPTLFHKKGALAAARDGNPEKASSGCQFYIVQGRVWDDAGLQTQLKRVEAMKGHVPTDEQKQVYKTLGGAPHLDGNYTVFGEVIDGLAIVDSVAKQPRNEMDRPEKDVRMSMTGQWVKKKKITKQYHYQYVGVRSEK</sequence>
<keyword evidence="7" id="KW-1185">Reference proteome</keyword>
<dbReference type="InterPro" id="IPR020892">
    <property type="entry name" value="Cyclophilin-type_PPIase_CS"/>
</dbReference>
<reference evidence="6 7" key="1">
    <citation type="journal article" date="2010" name="Stand. Genomic Sci.">
        <title>Complete genome sequence of Spirosoma linguale type strain (1).</title>
        <authorList>
            <person name="Lail K."/>
            <person name="Sikorski J."/>
            <person name="Saunders E."/>
            <person name="Lapidus A."/>
            <person name="Glavina Del Rio T."/>
            <person name="Copeland A."/>
            <person name="Tice H."/>
            <person name="Cheng J.-F."/>
            <person name="Lucas S."/>
            <person name="Nolan M."/>
            <person name="Bruce D."/>
            <person name="Goodwin L."/>
            <person name="Pitluck S."/>
            <person name="Ivanova N."/>
            <person name="Mavromatis K."/>
            <person name="Ovchinnikova G."/>
            <person name="Pati A."/>
            <person name="Chen A."/>
            <person name="Palaniappan K."/>
            <person name="Land M."/>
            <person name="Hauser L."/>
            <person name="Chang Y.-J."/>
            <person name="Jeffries C.D."/>
            <person name="Chain P."/>
            <person name="Brettin T."/>
            <person name="Detter J.C."/>
            <person name="Schuetze A."/>
            <person name="Rohde M."/>
            <person name="Tindall B.J."/>
            <person name="Goeker M."/>
            <person name="Bristow J."/>
            <person name="Eisen J.A."/>
            <person name="Markowitz V."/>
            <person name="Hugenholtz P."/>
            <person name="Kyrpides N.C."/>
            <person name="Klenk H.-P."/>
            <person name="Chen F."/>
        </authorList>
    </citation>
    <scope>NUCLEOTIDE SEQUENCE [LARGE SCALE GENOMIC DNA]</scope>
    <source>
        <strain evidence="7">ATCC 33905 / DSM 74 / LMG 10896 / Claus 1</strain>
    </source>
</reference>